<keyword evidence="6" id="KW-0418">Kinase</keyword>
<dbReference type="InterPro" id="IPR001564">
    <property type="entry name" value="Nucleoside_diP_kinase"/>
</dbReference>
<comment type="similarity">
    <text evidence="3 4">Belongs to the NDK family.</text>
</comment>
<name>A0A2G8JIR3_STIJA</name>
<sequence length="230" mass="25365">MQQSGKIHDQWPNYCNGIDEDGAIGAWRELLGPTDSSKARSDAPNSIRAMFGTDQTQNACHGSDSTMSAQRECNFFFGSKVRRNTAMHQGSTCCIIKPSAVNTNKAGEIMAAITDQGYQVTGLQMFHMEKANAEEFFEVYKGVVAEYIDMVNELSSGPCIVLEVTGQGDSSPTKFREFVGPADPEIARHLRPNTLRAKFGHTKINNAIHCTDLPEDGALEVEYFFRILSD</sequence>
<dbReference type="CDD" id="cd04412">
    <property type="entry name" value="NDPk7B"/>
    <property type="match status" value="1"/>
</dbReference>
<gene>
    <name evidence="6" type="ORF">BSL78_27533</name>
</gene>
<dbReference type="GO" id="GO:0006228">
    <property type="term" value="P:UTP biosynthetic process"/>
    <property type="evidence" value="ECO:0007669"/>
    <property type="project" value="InterPro"/>
</dbReference>
<dbReference type="SMART" id="SM00562">
    <property type="entry name" value="NDK"/>
    <property type="match status" value="1"/>
</dbReference>
<evidence type="ECO:0000313" key="7">
    <source>
        <dbReference type="Proteomes" id="UP000230750"/>
    </source>
</evidence>
<evidence type="ECO:0000256" key="3">
    <source>
        <dbReference type="PROSITE-ProRule" id="PRU00706"/>
    </source>
</evidence>
<dbReference type="PANTHER" id="PTHR43109">
    <property type="entry name" value="NUCLEOSIDE DIPHOSPHATE KINASE 7"/>
    <property type="match status" value="1"/>
</dbReference>
<protein>
    <submittedName>
        <fullName evidence="6">Putative nucleoside diphosphate kinase 7</fullName>
    </submittedName>
</protein>
<dbReference type="Pfam" id="PF00334">
    <property type="entry name" value="NDK"/>
    <property type="match status" value="2"/>
</dbReference>
<dbReference type="Gene3D" id="3.30.70.141">
    <property type="entry name" value="Nucleoside diphosphate kinase-like domain"/>
    <property type="match status" value="2"/>
</dbReference>
<dbReference type="GO" id="GO:0006241">
    <property type="term" value="P:CTP biosynthetic process"/>
    <property type="evidence" value="ECO:0007669"/>
    <property type="project" value="InterPro"/>
</dbReference>
<feature type="domain" description="Nucleoside diphosphate kinase-like" evidence="5">
    <location>
        <begin position="89"/>
        <end position="230"/>
    </location>
</feature>
<comment type="caution">
    <text evidence="6">The sequence shown here is derived from an EMBL/GenBank/DDBJ whole genome shotgun (WGS) entry which is preliminary data.</text>
</comment>
<dbReference type="InterPro" id="IPR036850">
    <property type="entry name" value="NDK-like_dom_sf"/>
</dbReference>
<dbReference type="AlphaFoldDB" id="A0A2G8JIR3"/>
<comment type="caution">
    <text evidence="3">Lacks conserved residue(s) required for the propagation of feature annotation.</text>
</comment>
<dbReference type="OrthoDB" id="270127at2759"/>
<dbReference type="EMBL" id="MRZV01001851">
    <property type="protein sequence ID" value="PIK35640.1"/>
    <property type="molecule type" value="Genomic_DNA"/>
</dbReference>
<evidence type="ECO:0000259" key="5">
    <source>
        <dbReference type="SMART" id="SM00562"/>
    </source>
</evidence>
<dbReference type="InterPro" id="IPR034907">
    <property type="entry name" value="NDK-like_dom"/>
</dbReference>
<dbReference type="SUPFAM" id="SSF54919">
    <property type="entry name" value="Nucleoside diphosphate kinase, NDK"/>
    <property type="match status" value="2"/>
</dbReference>
<proteinExistence type="inferred from homology"/>
<evidence type="ECO:0000256" key="4">
    <source>
        <dbReference type="RuleBase" id="RU004011"/>
    </source>
</evidence>
<keyword evidence="2" id="KW-0963">Cytoplasm</keyword>
<dbReference type="InterPro" id="IPR037993">
    <property type="entry name" value="NDPk7B"/>
</dbReference>
<accession>A0A2G8JIR3</accession>
<evidence type="ECO:0000313" key="6">
    <source>
        <dbReference type="EMBL" id="PIK35640.1"/>
    </source>
</evidence>
<dbReference type="Proteomes" id="UP000230750">
    <property type="component" value="Unassembled WGS sequence"/>
</dbReference>
<keyword evidence="7" id="KW-1185">Reference proteome</keyword>
<dbReference type="PRINTS" id="PR01243">
    <property type="entry name" value="NUCDPKINASE"/>
</dbReference>
<dbReference type="STRING" id="307972.A0A2G8JIR3"/>
<dbReference type="GO" id="GO:0004550">
    <property type="term" value="F:nucleoside diphosphate kinase activity"/>
    <property type="evidence" value="ECO:0007669"/>
    <property type="project" value="InterPro"/>
</dbReference>
<organism evidence="6 7">
    <name type="scientific">Stichopus japonicus</name>
    <name type="common">Sea cucumber</name>
    <dbReference type="NCBI Taxonomy" id="307972"/>
    <lineage>
        <taxon>Eukaryota</taxon>
        <taxon>Metazoa</taxon>
        <taxon>Echinodermata</taxon>
        <taxon>Eleutherozoa</taxon>
        <taxon>Echinozoa</taxon>
        <taxon>Holothuroidea</taxon>
        <taxon>Aspidochirotacea</taxon>
        <taxon>Aspidochirotida</taxon>
        <taxon>Stichopodidae</taxon>
        <taxon>Apostichopus</taxon>
    </lineage>
</organism>
<dbReference type="PANTHER" id="PTHR43109:SF2">
    <property type="entry name" value="NUCLEOSIDE DIPHOSPHATE KINASE 7"/>
    <property type="match status" value="1"/>
</dbReference>
<dbReference type="GO" id="GO:0005879">
    <property type="term" value="C:axonemal microtubule"/>
    <property type="evidence" value="ECO:0007669"/>
    <property type="project" value="TreeGrafter"/>
</dbReference>
<evidence type="ECO:0000256" key="2">
    <source>
        <dbReference type="ARBA" id="ARBA00022490"/>
    </source>
</evidence>
<comment type="subcellular location">
    <subcellularLocation>
        <location evidence="1">Cytoplasm</location>
    </subcellularLocation>
</comment>
<dbReference type="GO" id="GO:0005813">
    <property type="term" value="C:centrosome"/>
    <property type="evidence" value="ECO:0007669"/>
    <property type="project" value="TreeGrafter"/>
</dbReference>
<reference evidence="6 7" key="1">
    <citation type="journal article" date="2017" name="PLoS Biol.">
        <title>The sea cucumber genome provides insights into morphological evolution and visceral regeneration.</title>
        <authorList>
            <person name="Zhang X."/>
            <person name="Sun L."/>
            <person name="Yuan J."/>
            <person name="Sun Y."/>
            <person name="Gao Y."/>
            <person name="Zhang L."/>
            <person name="Li S."/>
            <person name="Dai H."/>
            <person name="Hamel J.F."/>
            <person name="Liu C."/>
            <person name="Yu Y."/>
            <person name="Liu S."/>
            <person name="Lin W."/>
            <person name="Guo K."/>
            <person name="Jin S."/>
            <person name="Xu P."/>
            <person name="Storey K.B."/>
            <person name="Huan P."/>
            <person name="Zhang T."/>
            <person name="Zhou Y."/>
            <person name="Zhang J."/>
            <person name="Lin C."/>
            <person name="Li X."/>
            <person name="Xing L."/>
            <person name="Huo D."/>
            <person name="Sun M."/>
            <person name="Wang L."/>
            <person name="Mercier A."/>
            <person name="Li F."/>
            <person name="Yang H."/>
            <person name="Xiang J."/>
        </authorList>
    </citation>
    <scope>NUCLEOTIDE SEQUENCE [LARGE SCALE GENOMIC DNA]</scope>
    <source>
        <strain evidence="6">Shaxun</strain>
        <tissue evidence="6">Muscle</tissue>
    </source>
</reference>
<evidence type="ECO:0000256" key="1">
    <source>
        <dbReference type="ARBA" id="ARBA00004496"/>
    </source>
</evidence>
<dbReference type="PROSITE" id="PS51374">
    <property type="entry name" value="NDPK_LIKE"/>
    <property type="match status" value="2"/>
</dbReference>
<dbReference type="GO" id="GO:0006183">
    <property type="term" value="P:GTP biosynthetic process"/>
    <property type="evidence" value="ECO:0007669"/>
    <property type="project" value="InterPro"/>
</dbReference>
<keyword evidence="6" id="KW-0808">Transferase</keyword>
<dbReference type="FunFam" id="3.30.70.141:FF:000004">
    <property type="entry name" value="Nucleoside diphosphate kinase 7"/>
    <property type="match status" value="1"/>
</dbReference>